<dbReference type="Pfam" id="PF01963">
    <property type="entry name" value="TraB_PrgY_gumN"/>
    <property type="match status" value="1"/>
</dbReference>
<accession>A0A1V1P2J3</accession>
<dbReference type="NCBIfam" id="TIGR00261">
    <property type="entry name" value="traB"/>
    <property type="match status" value="1"/>
</dbReference>
<evidence type="ECO:0000313" key="2">
    <source>
        <dbReference type="Proteomes" id="UP000189670"/>
    </source>
</evidence>
<dbReference type="PANTHER" id="PTHR21530">
    <property type="entry name" value="PHEROMONE SHUTDOWN PROTEIN"/>
    <property type="match status" value="1"/>
</dbReference>
<protein>
    <submittedName>
        <fullName evidence="1">TraB family protein</fullName>
    </submittedName>
</protein>
<dbReference type="InterPro" id="IPR005230">
    <property type="entry name" value="TraB_bac"/>
</dbReference>
<dbReference type="InterPro" id="IPR046345">
    <property type="entry name" value="TraB_PrgY-like"/>
</dbReference>
<comment type="caution">
    <text evidence="1">The sequence shown here is derived from an EMBL/GenBank/DDBJ whole genome shotgun (WGS) entry which is preliminary data.</text>
</comment>
<organism evidence="1 2">
    <name type="scientific">Candidatus Magnetoglobus multicellularis str. Araruama</name>
    <dbReference type="NCBI Taxonomy" id="890399"/>
    <lineage>
        <taxon>Bacteria</taxon>
        <taxon>Pseudomonadati</taxon>
        <taxon>Thermodesulfobacteriota</taxon>
        <taxon>Desulfobacteria</taxon>
        <taxon>Desulfobacterales</taxon>
        <taxon>Desulfobacteraceae</taxon>
        <taxon>Candidatus Magnetoglobus</taxon>
    </lineage>
</organism>
<gene>
    <name evidence="1" type="ORF">OMM_04156</name>
</gene>
<evidence type="ECO:0000313" key="1">
    <source>
        <dbReference type="EMBL" id="ETR69102.1"/>
    </source>
</evidence>
<reference evidence="2" key="1">
    <citation type="submission" date="2012-11" db="EMBL/GenBank/DDBJ databases">
        <authorList>
            <person name="Lucero-Rivera Y.E."/>
            <person name="Tovar-Ramirez D."/>
        </authorList>
    </citation>
    <scope>NUCLEOTIDE SEQUENCE [LARGE SCALE GENOMIC DNA]</scope>
    <source>
        <strain evidence="2">Araruama</strain>
    </source>
</reference>
<dbReference type="Proteomes" id="UP000189670">
    <property type="component" value="Unassembled WGS sequence"/>
</dbReference>
<dbReference type="PANTHER" id="PTHR21530:SF7">
    <property type="entry name" value="TRAB DOMAIN-CONTAINING PROTEIN"/>
    <property type="match status" value="1"/>
</dbReference>
<dbReference type="AlphaFoldDB" id="A0A1V1P2J3"/>
<proteinExistence type="predicted"/>
<name>A0A1V1P2J3_9BACT</name>
<sequence length="246" mass="28042">MIEHQNVKRITYKNKAIVLVGTAHVSKESVRLVREVIQSERPQTVCVELCESRYQTIVKEKQWENTDIVSVIREKKAFLLLSNLLLASFQKRMADRLDIKPGGEMIEAVECAKSVGAKIHLADRDIRTTLLRAWRCLSLWKKIRIIFELLFSAGSMEDISAEEIEKLKQKDMLDAVINEMGQAMPELRTILIDERDQYLAEKIRTANGQRIVAVLGAGHVPGMIDQMDKPVDIKALELEPPKKNQP</sequence>
<dbReference type="InterPro" id="IPR002816">
    <property type="entry name" value="TraB/PrgY/GumN_fam"/>
</dbReference>
<dbReference type="EMBL" id="ATBP01000738">
    <property type="protein sequence ID" value="ETR69102.1"/>
    <property type="molecule type" value="Genomic_DNA"/>
</dbReference>
<dbReference type="CDD" id="cd14726">
    <property type="entry name" value="TraB_PrgY-like"/>
    <property type="match status" value="1"/>
</dbReference>